<gene>
    <name evidence="1" type="ORF">Hypma_002010</name>
</gene>
<proteinExistence type="predicted"/>
<protein>
    <submittedName>
        <fullName evidence="1">Uncharacterized protein</fullName>
    </submittedName>
</protein>
<dbReference type="Proteomes" id="UP000076154">
    <property type="component" value="Unassembled WGS sequence"/>
</dbReference>
<accession>A0A369J8A3</accession>
<evidence type="ECO:0000313" key="2">
    <source>
        <dbReference type="Proteomes" id="UP000076154"/>
    </source>
</evidence>
<comment type="caution">
    <text evidence="1">The sequence shown here is derived from an EMBL/GenBank/DDBJ whole genome shotgun (WGS) entry which is preliminary data.</text>
</comment>
<sequence length="158" mass="16747">MSLVTECHRCHIAYEVDAPPFFAKNNSSAALTGGHACTLSTLEIRSNSSTWGIPGIGFLSRAATLPSGTYLAVVSKPGPRTPSSPTTNAIILNPICPHPPSVSPFPGRPCVHRRSAAYFMTEHRHPTSTSSTALHPFLPQLLLVGTQACEIAILGDAF</sequence>
<keyword evidence="2" id="KW-1185">Reference proteome</keyword>
<name>A0A369J8A3_HYPMA</name>
<dbReference type="AlphaFoldDB" id="A0A369J8A3"/>
<dbReference type="InParanoid" id="A0A369J8A3"/>
<reference evidence="1" key="1">
    <citation type="submission" date="2018-04" db="EMBL/GenBank/DDBJ databases">
        <title>Whole genome sequencing of Hypsizygus marmoreus.</title>
        <authorList>
            <person name="Choi I.-G."/>
            <person name="Min B."/>
            <person name="Kim J.-G."/>
            <person name="Kim S."/>
            <person name="Oh Y.-L."/>
            <person name="Kong W.-S."/>
            <person name="Park H."/>
            <person name="Jeong J."/>
            <person name="Song E.-S."/>
        </authorList>
    </citation>
    <scope>NUCLEOTIDE SEQUENCE [LARGE SCALE GENOMIC DNA]</scope>
    <source>
        <strain evidence="1">51987-8</strain>
    </source>
</reference>
<evidence type="ECO:0000313" key="1">
    <source>
        <dbReference type="EMBL" id="RDB17400.1"/>
    </source>
</evidence>
<dbReference type="EMBL" id="LUEZ02000113">
    <property type="protein sequence ID" value="RDB17400.1"/>
    <property type="molecule type" value="Genomic_DNA"/>
</dbReference>
<organism evidence="1 2">
    <name type="scientific">Hypsizygus marmoreus</name>
    <name type="common">White beech mushroom</name>
    <name type="synonym">Agaricus marmoreus</name>
    <dbReference type="NCBI Taxonomy" id="39966"/>
    <lineage>
        <taxon>Eukaryota</taxon>
        <taxon>Fungi</taxon>
        <taxon>Dikarya</taxon>
        <taxon>Basidiomycota</taxon>
        <taxon>Agaricomycotina</taxon>
        <taxon>Agaricomycetes</taxon>
        <taxon>Agaricomycetidae</taxon>
        <taxon>Agaricales</taxon>
        <taxon>Tricholomatineae</taxon>
        <taxon>Lyophyllaceae</taxon>
        <taxon>Hypsizygus</taxon>
    </lineage>
</organism>